<sequence length="435" mass="51310">MKHEYEQLRQKAIEVLQGNWTGSFTRPGSILYHHQWSWDSAFIAMGYIHYDQDRAEQELRTLFEGQWSNGMLPHMIFNPQANNYQESLQFWEVERYPYAPRDRQTSGLIQLPIHATAILHMYHHAQNTTQARAFLAEMFSHLKAWHTYLYQERDAQGEGLVYIQHPWESLDNSPVWDSILQRMHLQVNEIPAYQRVDTQLVNAEDRPTKMEYDRYAYLVKLFAARDYNEEQIRRDCPFLVQDVLFNALLCQSNKDLAEIASILNEDPTPFLHWAELTAQAINQKMWDDEHGIYLDFDLVENKQIDAYSVAGFVPLFAGIPDQARAQRMYTYLNSDSFSPLGGEAYAIPSYDRNTSEFSPNRYWRGPVWINMNWLLSHGLRRYGYHEYAQRLRQTIIDLPQRHGFFEYYNPFNGEGHGTDQFSWTASLLLDVLHNE</sequence>
<dbReference type="GO" id="GO:0004573">
    <property type="term" value="F:Glc3Man9GlcNAc2 oligosaccharide glucosidase activity"/>
    <property type="evidence" value="ECO:0007669"/>
    <property type="project" value="InterPro"/>
</dbReference>
<dbReference type="PANTHER" id="PTHR10412">
    <property type="entry name" value="MANNOSYL-OLIGOSACCHARIDE GLUCOSIDASE"/>
    <property type="match status" value="1"/>
</dbReference>
<accession>A0A8J3I355</accession>
<dbReference type="GO" id="GO:0006487">
    <property type="term" value="P:protein N-linked glycosylation"/>
    <property type="evidence" value="ECO:0007669"/>
    <property type="project" value="TreeGrafter"/>
</dbReference>
<dbReference type="Gene3D" id="1.50.10.10">
    <property type="match status" value="1"/>
</dbReference>
<dbReference type="InterPro" id="IPR008928">
    <property type="entry name" value="6-hairpin_glycosidase_sf"/>
</dbReference>
<evidence type="ECO:0000313" key="6">
    <source>
        <dbReference type="Proteomes" id="UP000612362"/>
    </source>
</evidence>
<comment type="caution">
    <text evidence="5">The sequence shown here is derived from an EMBL/GenBank/DDBJ whole genome shotgun (WGS) entry which is preliminary data.</text>
</comment>
<keyword evidence="2" id="KW-0378">Hydrolase</keyword>
<reference evidence="5" key="1">
    <citation type="submission" date="2020-10" db="EMBL/GenBank/DDBJ databases">
        <title>Taxonomic study of unclassified bacteria belonging to the class Ktedonobacteria.</title>
        <authorList>
            <person name="Yabe S."/>
            <person name="Wang C.M."/>
            <person name="Zheng Y."/>
            <person name="Sakai Y."/>
            <person name="Cavaletti L."/>
            <person name="Monciardini P."/>
            <person name="Donadio S."/>
        </authorList>
    </citation>
    <scope>NUCLEOTIDE SEQUENCE</scope>
    <source>
        <strain evidence="5">SOSP1-1</strain>
    </source>
</reference>
<evidence type="ECO:0000256" key="2">
    <source>
        <dbReference type="ARBA" id="ARBA00022801"/>
    </source>
</evidence>
<proteinExistence type="inferred from homology"/>
<comment type="similarity">
    <text evidence="1">Belongs to the glycosyl hydrolase 63 family.</text>
</comment>
<dbReference type="SUPFAM" id="SSF48208">
    <property type="entry name" value="Six-hairpin glycosidases"/>
    <property type="match status" value="1"/>
</dbReference>
<evidence type="ECO:0000256" key="1">
    <source>
        <dbReference type="ARBA" id="ARBA00010833"/>
    </source>
</evidence>
<keyword evidence="3" id="KW-0326">Glycosidase</keyword>
<dbReference type="InterPro" id="IPR012341">
    <property type="entry name" value="6hp_glycosidase-like_sf"/>
</dbReference>
<gene>
    <name evidence="5" type="ORF">KSX_41530</name>
</gene>
<dbReference type="InterPro" id="IPR004888">
    <property type="entry name" value="Glycoside_hydrolase_63"/>
</dbReference>
<evidence type="ECO:0000256" key="3">
    <source>
        <dbReference type="ARBA" id="ARBA00023295"/>
    </source>
</evidence>
<dbReference type="PANTHER" id="PTHR10412:SF11">
    <property type="entry name" value="MANNOSYL-OLIGOSACCHARIDE GLUCOSIDASE"/>
    <property type="match status" value="1"/>
</dbReference>
<dbReference type="GO" id="GO:0009311">
    <property type="term" value="P:oligosaccharide metabolic process"/>
    <property type="evidence" value="ECO:0007669"/>
    <property type="project" value="InterPro"/>
</dbReference>
<feature type="domain" description="Mannosylglycerate hydrolase MGH1-like glycoside hydrolase" evidence="4">
    <location>
        <begin position="32"/>
        <end position="424"/>
    </location>
</feature>
<dbReference type="AlphaFoldDB" id="A0A8J3I355"/>
<name>A0A8J3I355_9CHLR</name>
<protein>
    <recommendedName>
        <fullName evidence="4">Mannosylglycerate hydrolase MGH1-like glycoside hydrolase domain-containing protein</fullName>
    </recommendedName>
</protein>
<dbReference type="Pfam" id="PF22422">
    <property type="entry name" value="MGH1-like_GH"/>
    <property type="match status" value="1"/>
</dbReference>
<evidence type="ECO:0000313" key="5">
    <source>
        <dbReference type="EMBL" id="GHO45990.1"/>
    </source>
</evidence>
<evidence type="ECO:0000259" key="4">
    <source>
        <dbReference type="Pfam" id="PF22422"/>
    </source>
</evidence>
<dbReference type="InterPro" id="IPR054491">
    <property type="entry name" value="MGH1-like_GH"/>
</dbReference>
<dbReference type="RefSeq" id="WP_220195400.1">
    <property type="nucleotide sequence ID" value="NZ_BNJF01000002.1"/>
</dbReference>
<keyword evidence="6" id="KW-1185">Reference proteome</keyword>
<dbReference type="EMBL" id="BNJF01000002">
    <property type="protein sequence ID" value="GHO45990.1"/>
    <property type="molecule type" value="Genomic_DNA"/>
</dbReference>
<organism evidence="5 6">
    <name type="scientific">Ktedonospora formicarum</name>
    <dbReference type="NCBI Taxonomy" id="2778364"/>
    <lineage>
        <taxon>Bacteria</taxon>
        <taxon>Bacillati</taxon>
        <taxon>Chloroflexota</taxon>
        <taxon>Ktedonobacteria</taxon>
        <taxon>Ktedonobacterales</taxon>
        <taxon>Ktedonobacteraceae</taxon>
        <taxon>Ktedonospora</taxon>
    </lineage>
</organism>
<dbReference type="Proteomes" id="UP000612362">
    <property type="component" value="Unassembled WGS sequence"/>
</dbReference>